<dbReference type="Pfam" id="PF05709">
    <property type="entry name" value="Sipho_tail"/>
    <property type="match status" value="1"/>
</dbReference>
<dbReference type="Gene3D" id="2.40.30.200">
    <property type="match status" value="1"/>
</dbReference>
<dbReference type="AlphaFoldDB" id="A0A235FAW2"/>
<reference evidence="3 4" key="1">
    <citation type="submission" date="2017-07" db="EMBL/GenBank/DDBJ databases">
        <title>Fictibacillus sp. nov. GDSW-R2A3 Genome sequencing and assembly.</title>
        <authorList>
            <person name="Mayilraj S."/>
        </authorList>
    </citation>
    <scope>NUCLEOTIDE SEQUENCE [LARGE SCALE GENOMIC DNA]</scope>
    <source>
        <strain evidence="3 4">GDSW-R2A3</strain>
    </source>
</reference>
<evidence type="ECO:0000313" key="3">
    <source>
        <dbReference type="EMBL" id="OYD58481.1"/>
    </source>
</evidence>
<dbReference type="Proteomes" id="UP000215059">
    <property type="component" value="Unassembled WGS sequence"/>
</dbReference>
<sequence>MFRFKGIHASSFPFLTINKIIRPIMAPISNVILTVPKRPGGYPQGKEVGVKPISFEVTIKGNDSQNLLILADWLYSDDDEELALDKENGRFYYASLDGSTDLDEIGSRGKGTINFICSDPYSFGLPKSLSSSSGSLNMTYDGTALSFPKFRINVNQSTSFISLLNSYEEAVLLGLPESVDVIKTDQFKRILTDDLSSFTSWVDGSVVDNGEVKGTMVANKFRANSYGTGTTWHGPAKKRAFPGSAQLQDFRVQAFISQKSTSHLEVGRVEIYLLDSNSNIIGKMLLRDSTTGYKYNWAQARAGNEADNYVLYDGYGDMAGTWNDFSNGIIEIKRTGKVWEFYIAKRDAAGNHYARKSTRWRHTSNKYMAPLAQIQVHVGQYGTNAVTTQSINTIYVDEILTPGSNQVPIIANDGDVIEIDHHFKKITKNGADFQEVRDPRSTLFPLRKGTNSIQVFPPNIGTVEMIYQERWK</sequence>
<dbReference type="RefSeq" id="WP_094250443.1">
    <property type="nucleotide sequence ID" value="NZ_JBHLXL010000001.1"/>
</dbReference>
<dbReference type="InterPro" id="IPR054738">
    <property type="entry name" value="Siphovirus-type_tail_C"/>
</dbReference>
<evidence type="ECO:0000313" key="4">
    <source>
        <dbReference type="Proteomes" id="UP000215059"/>
    </source>
</evidence>
<dbReference type="Pfam" id="PF22768">
    <property type="entry name" value="SPP1_Dit"/>
    <property type="match status" value="1"/>
</dbReference>
<proteinExistence type="predicted"/>
<dbReference type="NCBIfam" id="TIGR01633">
    <property type="entry name" value="phi3626_gp14_N"/>
    <property type="match status" value="1"/>
</dbReference>
<evidence type="ECO:0000259" key="2">
    <source>
        <dbReference type="Pfam" id="PF22768"/>
    </source>
</evidence>
<evidence type="ECO:0008006" key="5">
    <source>
        <dbReference type="Google" id="ProtNLM"/>
    </source>
</evidence>
<feature type="domain" description="Siphovirus-type tail component C-terminal" evidence="2">
    <location>
        <begin position="412"/>
        <end position="471"/>
    </location>
</feature>
<gene>
    <name evidence="3" type="ORF">CGZ90_00850</name>
</gene>
<protein>
    <recommendedName>
        <fullName evidence="5">Phage tail protein</fullName>
    </recommendedName>
</protein>
<evidence type="ECO:0000259" key="1">
    <source>
        <dbReference type="Pfam" id="PF05709"/>
    </source>
</evidence>
<dbReference type="OrthoDB" id="3078561at2"/>
<accession>A0A235FAW2</accession>
<dbReference type="InterPro" id="IPR006520">
    <property type="entry name" value="Dit_BPSPP_N"/>
</dbReference>
<dbReference type="InterPro" id="IPR008841">
    <property type="entry name" value="Siphovirus-type_tail_N"/>
</dbReference>
<keyword evidence="4" id="KW-1185">Reference proteome</keyword>
<comment type="caution">
    <text evidence="3">The sequence shown here is derived from an EMBL/GenBank/DDBJ whole genome shotgun (WGS) entry which is preliminary data.</text>
</comment>
<name>A0A235FAW2_9BACL</name>
<dbReference type="Gene3D" id="2.60.120.860">
    <property type="match status" value="1"/>
</dbReference>
<feature type="domain" description="Siphovirus-type tail component RIFT-related" evidence="1">
    <location>
        <begin position="12"/>
        <end position="117"/>
    </location>
</feature>
<dbReference type="EMBL" id="NOII01000001">
    <property type="protein sequence ID" value="OYD58481.1"/>
    <property type="molecule type" value="Genomic_DNA"/>
</dbReference>
<organism evidence="3 4">
    <name type="scientific">Fictibacillus aquaticus</name>
    <dbReference type="NCBI Taxonomy" id="2021314"/>
    <lineage>
        <taxon>Bacteria</taxon>
        <taxon>Bacillati</taxon>
        <taxon>Bacillota</taxon>
        <taxon>Bacilli</taxon>
        <taxon>Bacillales</taxon>
        <taxon>Fictibacillaceae</taxon>
        <taxon>Fictibacillus</taxon>
    </lineage>
</organism>